<organism evidence="1 2">
    <name type="scientific">Anaerococcus hydrogenalis DSM 7454</name>
    <dbReference type="NCBI Taxonomy" id="561177"/>
    <lineage>
        <taxon>Bacteria</taxon>
        <taxon>Bacillati</taxon>
        <taxon>Bacillota</taxon>
        <taxon>Tissierellia</taxon>
        <taxon>Tissierellales</taxon>
        <taxon>Peptoniphilaceae</taxon>
        <taxon>Anaerococcus</taxon>
    </lineage>
</organism>
<reference evidence="1 2" key="2">
    <citation type="submission" date="2008-10" db="EMBL/GenBank/DDBJ databases">
        <title>Draft genome sequence of Anaerococcus hydrogenalis (DSM 7454).</title>
        <authorList>
            <person name="Sudarsanam P."/>
            <person name="Ley R."/>
            <person name="Guruge J."/>
            <person name="Turnbaugh P.J."/>
            <person name="Mahowald M."/>
            <person name="Liep D."/>
            <person name="Gordon J."/>
        </authorList>
    </citation>
    <scope>NUCLEOTIDE SEQUENCE [LARGE SCALE GENOMIC DNA]</scope>
    <source>
        <strain evidence="1 2">DSM 7454</strain>
    </source>
</reference>
<evidence type="ECO:0000313" key="1">
    <source>
        <dbReference type="EMBL" id="EEB35911.1"/>
    </source>
</evidence>
<dbReference type="AlphaFoldDB" id="B6W9K9"/>
<dbReference type="STRING" id="561177.ANHYDRO_01264"/>
<dbReference type="EMBL" id="ABXA01000032">
    <property type="protein sequence ID" value="EEB35911.1"/>
    <property type="molecule type" value="Genomic_DNA"/>
</dbReference>
<evidence type="ECO:0000313" key="2">
    <source>
        <dbReference type="Proteomes" id="UP000005451"/>
    </source>
</evidence>
<dbReference type="eggNOG" id="COG3393">
    <property type="taxonomic scope" value="Bacteria"/>
</dbReference>
<name>B6W9K9_9FIRM</name>
<dbReference type="RefSeq" id="WP_004814404.1">
    <property type="nucleotide sequence ID" value="NZ_ABXA01000032.1"/>
</dbReference>
<proteinExistence type="predicted"/>
<accession>B6W9K9</accession>
<gene>
    <name evidence="1" type="ORF">ANHYDRO_01264</name>
</gene>
<comment type="caution">
    <text evidence="1">The sequence shown here is derived from an EMBL/GenBank/DDBJ whole genome shotgun (WGS) entry which is preliminary data.</text>
</comment>
<dbReference type="Proteomes" id="UP000005451">
    <property type="component" value="Unassembled WGS sequence"/>
</dbReference>
<reference evidence="1 2" key="1">
    <citation type="submission" date="2008-09" db="EMBL/GenBank/DDBJ databases">
        <authorList>
            <person name="Fulton L."/>
            <person name="Clifton S."/>
            <person name="Fulton B."/>
            <person name="Xu J."/>
            <person name="Minx P."/>
            <person name="Pepin K.H."/>
            <person name="Johnson M."/>
            <person name="Thiruvilangam P."/>
            <person name="Bhonagiri V."/>
            <person name="Nash W.E."/>
            <person name="Mardis E.R."/>
            <person name="Wilson R.K."/>
        </authorList>
    </citation>
    <scope>NUCLEOTIDE SEQUENCE [LARGE SCALE GENOMIC DNA]</scope>
    <source>
        <strain evidence="1 2">DSM 7454</strain>
    </source>
</reference>
<sequence length="242" mass="28947">MRNLTRKQILYDFDLKNDDLVENKNIFLNMKFKKESLTYNLYPTSIIGCGKNVLIKSDNKKMLEELKDELEDFPSEWFFEYENIYKIDKIIGKYGQKNINYGPVFEPNNNFKKIEGAFKFEKIDLKNAEKYRKYKFIFDFDDPYFNSKFAYAYYDYEKLIALASFSKNSKYLWEFSCQKFSKDPKYKKLMSLMLNNMTHEILKNHKEILPITASQFSHIDSMNLSINAGYKFAFSFIAIDKK</sequence>
<protein>
    <submittedName>
        <fullName evidence="1">Uncharacterized protein</fullName>
    </submittedName>
</protein>